<evidence type="ECO:0000313" key="2">
    <source>
        <dbReference type="Proteomes" id="UP000401081"/>
    </source>
</evidence>
<evidence type="ECO:0000313" key="1">
    <source>
        <dbReference type="EMBL" id="VFS62575.1"/>
    </source>
</evidence>
<name>A0A485ANL9_KLUCR</name>
<keyword evidence="2" id="KW-1185">Reference proteome</keyword>
<reference evidence="1 2" key="1">
    <citation type="submission" date="2019-03" db="EMBL/GenBank/DDBJ databases">
        <authorList>
            <consortium name="Pathogen Informatics"/>
        </authorList>
    </citation>
    <scope>NUCLEOTIDE SEQUENCE [LARGE SCALE GENOMIC DNA]</scope>
    <source>
        <strain evidence="1 2">NCTC12993</strain>
    </source>
</reference>
<organism evidence="1 2">
    <name type="scientific">Kluyvera cryocrescens</name>
    <name type="common">Kluyvera citrophila</name>
    <dbReference type="NCBI Taxonomy" id="580"/>
    <lineage>
        <taxon>Bacteria</taxon>
        <taxon>Pseudomonadati</taxon>
        <taxon>Pseudomonadota</taxon>
        <taxon>Gammaproteobacteria</taxon>
        <taxon>Enterobacterales</taxon>
        <taxon>Enterobacteriaceae</taxon>
        <taxon>Kluyvera</taxon>
    </lineage>
</organism>
<dbReference type="EMBL" id="CAADJD010000016">
    <property type="protein sequence ID" value="VFS62575.1"/>
    <property type="molecule type" value="Genomic_DNA"/>
</dbReference>
<protein>
    <submittedName>
        <fullName evidence="1">Uncharacterized protein</fullName>
    </submittedName>
</protein>
<sequence length="114" mass="12894">MNLNEAAAIWLGGCFHWLINKLYAGAHWHVLEQEFDVFVTQTYAAVAYAQADTEVGVSTVDSIQTANVQRVQPPSGYPGRREQRLAVGYLQQYIPHAFSPLASRLDRLSYVRPW</sequence>
<dbReference type="AlphaFoldDB" id="A0A485ANL9"/>
<gene>
    <name evidence="1" type="ORF">NCTC12993_02147</name>
</gene>
<dbReference type="Proteomes" id="UP000401081">
    <property type="component" value="Unassembled WGS sequence"/>
</dbReference>
<accession>A0A485ANL9</accession>
<proteinExistence type="predicted"/>